<keyword evidence="3" id="KW-1185">Reference proteome</keyword>
<dbReference type="InterPro" id="IPR027417">
    <property type="entry name" value="P-loop_NTPase"/>
</dbReference>
<evidence type="ECO:0000313" key="2">
    <source>
        <dbReference type="EMBL" id="PWJ20662.1"/>
    </source>
</evidence>
<dbReference type="InterPro" id="IPR051316">
    <property type="entry name" value="Zinc-reg_GTPase_activator"/>
</dbReference>
<dbReference type="EMBL" id="QGDL01000022">
    <property type="protein sequence ID" value="PWJ20662.1"/>
    <property type="molecule type" value="Genomic_DNA"/>
</dbReference>
<dbReference type="OrthoDB" id="9808822at2"/>
<proteinExistence type="predicted"/>
<organism evidence="2 3">
    <name type="scientific">Faecalicatena orotica</name>
    <dbReference type="NCBI Taxonomy" id="1544"/>
    <lineage>
        <taxon>Bacteria</taxon>
        <taxon>Bacillati</taxon>
        <taxon>Bacillota</taxon>
        <taxon>Clostridia</taxon>
        <taxon>Lachnospirales</taxon>
        <taxon>Lachnospiraceae</taxon>
        <taxon>Faecalicatena</taxon>
    </lineage>
</organism>
<dbReference type="RefSeq" id="WP_109733826.1">
    <property type="nucleotide sequence ID" value="NZ_BAAACK010000012.1"/>
</dbReference>
<dbReference type="Pfam" id="PF02492">
    <property type="entry name" value="cobW"/>
    <property type="match status" value="1"/>
</dbReference>
<evidence type="ECO:0000259" key="1">
    <source>
        <dbReference type="Pfam" id="PF02492"/>
    </source>
</evidence>
<dbReference type="InterPro" id="IPR003495">
    <property type="entry name" value="CobW/HypB/UreG_nucleotide-bd"/>
</dbReference>
<dbReference type="Gene3D" id="3.40.50.300">
    <property type="entry name" value="P-loop containing nucleotide triphosphate hydrolases"/>
    <property type="match status" value="1"/>
</dbReference>
<dbReference type="PANTHER" id="PTHR13748:SF62">
    <property type="entry name" value="COBW DOMAIN-CONTAINING PROTEIN"/>
    <property type="match status" value="1"/>
</dbReference>
<dbReference type="GO" id="GO:0005737">
    <property type="term" value="C:cytoplasm"/>
    <property type="evidence" value="ECO:0007669"/>
    <property type="project" value="TreeGrafter"/>
</dbReference>
<gene>
    <name evidence="2" type="ORF">A8806_12247</name>
</gene>
<dbReference type="Proteomes" id="UP000245845">
    <property type="component" value="Unassembled WGS sequence"/>
</dbReference>
<accession>A0A2Y9BMF9</accession>
<dbReference type="SUPFAM" id="SSF52540">
    <property type="entry name" value="P-loop containing nucleoside triphosphate hydrolases"/>
    <property type="match status" value="1"/>
</dbReference>
<dbReference type="AlphaFoldDB" id="A0A2Y9BMF9"/>
<sequence length="304" mass="34403">MSRLYLITGFLGAGKTTFLKNFIKEFSGERIHLIVNEFGKEGVDGRILDELGMVLDEINNGSIFCSCRLDKFEEVLEKALVRQPDVIIIEASGLSNPTNVRKILDQEGKFESAEYMGSICLIDAKQFLKVYGTAVVVKKQIAVSDMVLINKTDLATPETVADIRKTIRNHRPDVPVYETTFGRIKKEWLDRMSEARGEDADLMQSADITLRKYLLHIKENQTLYTLQKFLEMFLIDTYRVKGIIELQEGCYLISCTGEMFHAEVFKGSLGVTNDLVVLSGNGLPTKRAIKKAMEWYPDIAEIIK</sequence>
<dbReference type="PANTHER" id="PTHR13748">
    <property type="entry name" value="COBW-RELATED"/>
    <property type="match status" value="1"/>
</dbReference>
<comment type="caution">
    <text evidence="2">The sequence shown here is derived from an EMBL/GenBank/DDBJ whole genome shotgun (WGS) entry which is preliminary data.</text>
</comment>
<protein>
    <submittedName>
        <fullName evidence="2">G3E family GTPase</fullName>
    </submittedName>
</protein>
<reference evidence="2 3" key="1">
    <citation type="submission" date="2018-05" db="EMBL/GenBank/DDBJ databases">
        <title>The Hungate 1000. A catalogue of reference genomes from the rumen microbiome.</title>
        <authorList>
            <person name="Kelly W."/>
        </authorList>
    </citation>
    <scope>NUCLEOTIDE SEQUENCE [LARGE SCALE GENOMIC DNA]</scope>
    <source>
        <strain evidence="2 3">NLAE-zl-C242</strain>
    </source>
</reference>
<evidence type="ECO:0000313" key="3">
    <source>
        <dbReference type="Proteomes" id="UP000245845"/>
    </source>
</evidence>
<feature type="domain" description="CobW/HypB/UreG nucleotide-binding" evidence="1">
    <location>
        <begin position="5"/>
        <end position="176"/>
    </location>
</feature>
<dbReference type="CDD" id="cd03112">
    <property type="entry name" value="CobW-like"/>
    <property type="match status" value="1"/>
</dbReference>
<name>A0A2Y9BMF9_9FIRM</name>